<feature type="transmembrane region" description="Helical" evidence="10">
    <location>
        <begin position="342"/>
        <end position="368"/>
    </location>
</feature>
<keyword evidence="6 8" id="KW-0675">Receptor</keyword>
<comment type="similarity">
    <text evidence="8">Belongs to the G-protein coupled receptor 1 family.</text>
</comment>
<dbReference type="PRINTS" id="PR00237">
    <property type="entry name" value="GPCRRHODOPSN"/>
</dbReference>
<evidence type="ECO:0000259" key="11">
    <source>
        <dbReference type="PROSITE" id="PS50262"/>
    </source>
</evidence>
<protein>
    <recommendedName>
        <fullName evidence="11">G-protein coupled receptors family 1 profile domain-containing protein</fullName>
    </recommendedName>
</protein>
<evidence type="ECO:0000313" key="12">
    <source>
        <dbReference type="EMBL" id="KAK6167648.1"/>
    </source>
</evidence>
<name>A0AAN8G4H6_PATCE</name>
<dbReference type="PROSITE" id="PS50262">
    <property type="entry name" value="G_PROTEIN_RECEP_F1_2"/>
    <property type="match status" value="1"/>
</dbReference>
<keyword evidence="13" id="KW-1185">Reference proteome</keyword>
<sequence>MATLNVSEMSDNVTMVPPNGGGRRALPPNFIDLKNADTAKKMIIPIVYVAIMMVLGLIGNALVVYIYGFKWRKTPEKCFITTLAIFDLVNCVITMPTEIATLVSFYRFTSHSFCKISRFSTFWMNNSSVVLLFAIAVDRFIKICLPNKVSFNYQKAQITCVCSTLVGLAVSWPSLIIYGIMTIPITKDITMTFCNVADGMKNSSYTIGFYIYLWVAFLAIALVMIILYGLIGIRIWLQKSKGDKRKDSLKASLRSSKSGSHSNEKEVSLISIKPKVEVENTQSVELSDDAFDSGSSGEPKRDGVVISPPVKPEPKTSTRSRLKSMTKVHISKSGLQAGKATAMLFTITMVYIISFLPYLVITIMRTAYGDTWYPSLSLSSQVAVNLFLRSYLISNTGNAIVYGFCNLTFRRECAKIFTRLFCCKK</sequence>
<evidence type="ECO:0000256" key="10">
    <source>
        <dbReference type="SAM" id="Phobius"/>
    </source>
</evidence>
<dbReference type="InterPro" id="IPR017452">
    <property type="entry name" value="GPCR_Rhodpsn_7TM"/>
</dbReference>
<keyword evidence="3 10" id="KW-1133">Transmembrane helix</keyword>
<dbReference type="GO" id="GO:0016020">
    <property type="term" value="C:membrane"/>
    <property type="evidence" value="ECO:0007669"/>
    <property type="project" value="UniProtKB-SubCell"/>
</dbReference>
<dbReference type="CDD" id="cd00637">
    <property type="entry name" value="7tm_classA_rhodopsin-like"/>
    <property type="match status" value="1"/>
</dbReference>
<comment type="caution">
    <text evidence="12">The sequence shown here is derived from an EMBL/GenBank/DDBJ whole genome shotgun (WGS) entry which is preliminary data.</text>
</comment>
<dbReference type="GO" id="GO:0004930">
    <property type="term" value="F:G protein-coupled receptor activity"/>
    <property type="evidence" value="ECO:0007669"/>
    <property type="project" value="UniProtKB-KW"/>
</dbReference>
<keyword evidence="5 10" id="KW-0472">Membrane</keyword>
<evidence type="ECO:0000256" key="8">
    <source>
        <dbReference type="RuleBase" id="RU000688"/>
    </source>
</evidence>
<accession>A0AAN8G4H6</accession>
<evidence type="ECO:0000256" key="5">
    <source>
        <dbReference type="ARBA" id="ARBA00023136"/>
    </source>
</evidence>
<keyword evidence="2 8" id="KW-0812">Transmembrane</keyword>
<evidence type="ECO:0000256" key="6">
    <source>
        <dbReference type="ARBA" id="ARBA00023170"/>
    </source>
</evidence>
<dbReference type="AlphaFoldDB" id="A0AAN8G4H6"/>
<dbReference type="Pfam" id="PF00001">
    <property type="entry name" value="7tm_1"/>
    <property type="match status" value="1"/>
</dbReference>
<feature type="region of interest" description="Disordered" evidence="9">
    <location>
        <begin position="288"/>
        <end position="323"/>
    </location>
</feature>
<evidence type="ECO:0000313" key="13">
    <source>
        <dbReference type="Proteomes" id="UP001347796"/>
    </source>
</evidence>
<reference evidence="12 13" key="1">
    <citation type="submission" date="2024-01" db="EMBL/GenBank/DDBJ databases">
        <title>The genome of the rayed Mediterranean limpet Patella caerulea (Linnaeus, 1758).</title>
        <authorList>
            <person name="Anh-Thu Weber A."/>
            <person name="Halstead-Nussloch G."/>
        </authorList>
    </citation>
    <scope>NUCLEOTIDE SEQUENCE [LARGE SCALE GENOMIC DNA]</scope>
    <source>
        <strain evidence="12">AATW-2023a</strain>
        <tissue evidence="12">Whole specimen</tissue>
    </source>
</reference>
<dbReference type="EMBL" id="JAZGQO010000018">
    <property type="protein sequence ID" value="KAK6167648.1"/>
    <property type="molecule type" value="Genomic_DNA"/>
</dbReference>
<dbReference type="Proteomes" id="UP001347796">
    <property type="component" value="Unassembled WGS sequence"/>
</dbReference>
<evidence type="ECO:0000256" key="9">
    <source>
        <dbReference type="SAM" id="MobiDB-lite"/>
    </source>
</evidence>
<feature type="transmembrane region" description="Helical" evidence="10">
    <location>
        <begin position="42"/>
        <end position="66"/>
    </location>
</feature>
<organism evidence="12 13">
    <name type="scientific">Patella caerulea</name>
    <name type="common">Rayed Mediterranean limpet</name>
    <dbReference type="NCBI Taxonomy" id="87958"/>
    <lineage>
        <taxon>Eukaryota</taxon>
        <taxon>Metazoa</taxon>
        <taxon>Spiralia</taxon>
        <taxon>Lophotrochozoa</taxon>
        <taxon>Mollusca</taxon>
        <taxon>Gastropoda</taxon>
        <taxon>Patellogastropoda</taxon>
        <taxon>Patelloidea</taxon>
        <taxon>Patellidae</taxon>
        <taxon>Patella</taxon>
    </lineage>
</organism>
<keyword evidence="7 8" id="KW-0807">Transducer</keyword>
<evidence type="ECO:0000256" key="3">
    <source>
        <dbReference type="ARBA" id="ARBA00022989"/>
    </source>
</evidence>
<feature type="transmembrane region" description="Helical" evidence="10">
    <location>
        <begin position="209"/>
        <end position="237"/>
    </location>
</feature>
<feature type="region of interest" description="Disordered" evidence="9">
    <location>
        <begin position="248"/>
        <end position="267"/>
    </location>
</feature>
<dbReference type="InterPro" id="IPR000276">
    <property type="entry name" value="GPCR_Rhodpsn"/>
</dbReference>
<feature type="transmembrane region" description="Helical" evidence="10">
    <location>
        <begin position="116"/>
        <end position="137"/>
    </location>
</feature>
<dbReference type="PROSITE" id="PS00237">
    <property type="entry name" value="G_PROTEIN_RECEP_F1_1"/>
    <property type="match status" value="1"/>
</dbReference>
<evidence type="ECO:0000256" key="4">
    <source>
        <dbReference type="ARBA" id="ARBA00023040"/>
    </source>
</evidence>
<evidence type="ECO:0000256" key="1">
    <source>
        <dbReference type="ARBA" id="ARBA00004141"/>
    </source>
</evidence>
<feature type="transmembrane region" description="Helical" evidence="10">
    <location>
        <begin position="388"/>
        <end position="409"/>
    </location>
</feature>
<dbReference type="PANTHER" id="PTHR24238:SF47">
    <property type="entry name" value="ECDYSTEROIDS_DOPAMINE RECEPTOR-RELATED"/>
    <property type="match status" value="1"/>
</dbReference>
<proteinExistence type="inferred from homology"/>
<evidence type="ECO:0000256" key="7">
    <source>
        <dbReference type="ARBA" id="ARBA00023224"/>
    </source>
</evidence>
<feature type="transmembrane region" description="Helical" evidence="10">
    <location>
        <begin position="158"/>
        <end position="181"/>
    </location>
</feature>
<dbReference type="Gene3D" id="1.20.1070.10">
    <property type="entry name" value="Rhodopsin 7-helix transmembrane proteins"/>
    <property type="match status" value="1"/>
</dbReference>
<dbReference type="PANTHER" id="PTHR24238">
    <property type="entry name" value="G-PROTEIN COUPLED RECEPTOR"/>
    <property type="match status" value="1"/>
</dbReference>
<feature type="transmembrane region" description="Helical" evidence="10">
    <location>
        <begin position="78"/>
        <end position="96"/>
    </location>
</feature>
<gene>
    <name evidence="12" type="ORF">SNE40_021625</name>
</gene>
<keyword evidence="4 8" id="KW-0297">G-protein coupled receptor</keyword>
<evidence type="ECO:0000256" key="2">
    <source>
        <dbReference type="ARBA" id="ARBA00022692"/>
    </source>
</evidence>
<dbReference type="SUPFAM" id="SSF81321">
    <property type="entry name" value="Family A G protein-coupled receptor-like"/>
    <property type="match status" value="1"/>
</dbReference>
<feature type="domain" description="G-protein coupled receptors family 1 profile" evidence="11">
    <location>
        <begin position="59"/>
        <end position="402"/>
    </location>
</feature>
<comment type="subcellular location">
    <subcellularLocation>
        <location evidence="1">Membrane</location>
        <topology evidence="1">Multi-pass membrane protein</topology>
    </subcellularLocation>
</comment>